<evidence type="ECO:0008006" key="4">
    <source>
        <dbReference type="Google" id="ProtNLM"/>
    </source>
</evidence>
<dbReference type="RefSeq" id="WP_125248477.1">
    <property type="nucleotide sequence ID" value="NZ_RSEB01000004.1"/>
</dbReference>
<dbReference type="Proteomes" id="UP000277256">
    <property type="component" value="Unassembled WGS sequence"/>
</dbReference>
<feature type="signal peptide" evidence="1">
    <location>
        <begin position="1"/>
        <end position="28"/>
    </location>
</feature>
<comment type="caution">
    <text evidence="2">The sequence shown here is derived from an EMBL/GenBank/DDBJ whole genome shotgun (WGS) entry which is preliminary data.</text>
</comment>
<keyword evidence="3" id="KW-1185">Reference proteome</keyword>
<dbReference type="EMBL" id="RSEB01000004">
    <property type="protein sequence ID" value="RRR98168.1"/>
    <property type="molecule type" value="Genomic_DNA"/>
</dbReference>
<evidence type="ECO:0000313" key="2">
    <source>
        <dbReference type="EMBL" id="RRR98168.1"/>
    </source>
</evidence>
<gene>
    <name evidence="2" type="ORF">EIW28_14710</name>
</gene>
<dbReference type="AlphaFoldDB" id="A0A426UVF7"/>
<evidence type="ECO:0000256" key="1">
    <source>
        <dbReference type="SAM" id="SignalP"/>
    </source>
</evidence>
<organism evidence="2 3">
    <name type="scientific">Glycomyces terrestris</name>
    <dbReference type="NCBI Taxonomy" id="2493553"/>
    <lineage>
        <taxon>Bacteria</taxon>
        <taxon>Bacillati</taxon>
        <taxon>Actinomycetota</taxon>
        <taxon>Actinomycetes</taxon>
        <taxon>Glycomycetales</taxon>
        <taxon>Glycomycetaceae</taxon>
        <taxon>Glycomyces</taxon>
    </lineage>
</organism>
<protein>
    <recommendedName>
        <fullName evidence="4">DUF3558 domain-containing protein</fullName>
    </recommendedName>
</protein>
<evidence type="ECO:0000313" key="3">
    <source>
        <dbReference type="Proteomes" id="UP000277256"/>
    </source>
</evidence>
<sequence>MNALTTWQRLLPVAALFTLAACGQGADAGGSGDDTAAPAAEDVVYRGSITVYQGVERDSAELCAVVAESYPPQCSGPPVAGWDWDAVEHEEAQGVRWGTYVVAGTFDGKAFTVTEDPLTLDEIDLAEHPELQYAEPEIGDPAEELSGAELQAITDELVDRFPALVFGGYPDEAAGVAVVDTLLVSPELEAYAAEHFPEDAVAFAPVLRPAE</sequence>
<accession>A0A426UVF7</accession>
<reference evidence="2 3" key="1">
    <citation type="submission" date="2018-12" db="EMBL/GenBank/DDBJ databases">
        <title>Glycomyces sp. YIM 121974 draft genome.</title>
        <authorList>
            <person name="Li Q."/>
        </authorList>
    </citation>
    <scope>NUCLEOTIDE SEQUENCE [LARGE SCALE GENOMIC DNA]</scope>
    <source>
        <strain evidence="2 3">YIM 121974</strain>
    </source>
</reference>
<keyword evidence="1" id="KW-0732">Signal</keyword>
<feature type="chain" id="PRO_5019511710" description="DUF3558 domain-containing protein" evidence="1">
    <location>
        <begin position="29"/>
        <end position="211"/>
    </location>
</feature>
<name>A0A426UVF7_9ACTN</name>
<dbReference type="OrthoDB" id="5178481at2"/>
<proteinExistence type="predicted"/>